<evidence type="ECO:0000313" key="2">
    <source>
        <dbReference type="EMBL" id="SBP02148.1"/>
    </source>
</evidence>
<evidence type="ECO:0000259" key="1">
    <source>
        <dbReference type="Pfam" id="PF13837"/>
    </source>
</evidence>
<feature type="non-terminal residue" evidence="2">
    <location>
        <position position="52"/>
    </location>
</feature>
<accession>A0A1A7W8G0</accession>
<organism evidence="2">
    <name type="scientific">Iconisemion striatum</name>
    <dbReference type="NCBI Taxonomy" id="60296"/>
    <lineage>
        <taxon>Eukaryota</taxon>
        <taxon>Metazoa</taxon>
        <taxon>Chordata</taxon>
        <taxon>Craniata</taxon>
        <taxon>Vertebrata</taxon>
        <taxon>Euteleostomi</taxon>
        <taxon>Actinopterygii</taxon>
        <taxon>Neopterygii</taxon>
        <taxon>Teleostei</taxon>
        <taxon>Neoteleostei</taxon>
        <taxon>Acanthomorphata</taxon>
        <taxon>Ovalentaria</taxon>
        <taxon>Atherinomorphae</taxon>
        <taxon>Cyprinodontiformes</taxon>
        <taxon>Nothobranchiidae</taxon>
        <taxon>Iconisemion</taxon>
    </lineage>
</organism>
<reference evidence="2" key="1">
    <citation type="submission" date="2016-05" db="EMBL/GenBank/DDBJ databases">
        <authorList>
            <person name="Lavstsen T."/>
            <person name="Jespersen J.S."/>
        </authorList>
    </citation>
    <scope>NUCLEOTIDE SEQUENCE</scope>
    <source>
        <tissue evidence="2">Brain</tissue>
    </source>
</reference>
<reference evidence="2" key="2">
    <citation type="submission" date="2016-06" db="EMBL/GenBank/DDBJ databases">
        <title>The genome of a short-lived fish provides insights into sex chromosome evolution and the genetic control of aging.</title>
        <authorList>
            <person name="Reichwald K."/>
            <person name="Felder M."/>
            <person name="Petzold A."/>
            <person name="Koch P."/>
            <person name="Groth M."/>
            <person name="Platzer M."/>
        </authorList>
    </citation>
    <scope>NUCLEOTIDE SEQUENCE</scope>
    <source>
        <tissue evidence="2">Brain</tissue>
    </source>
</reference>
<sequence length="52" mass="6213">HFMEVQKGFESSRRNEKIFQEMADYLGTLGFRHAAKQCCEKIKKLKQDYKCL</sequence>
<dbReference type="AlphaFoldDB" id="A0A1A7W8G0"/>
<name>A0A1A7W8G0_9TELE</name>
<dbReference type="Pfam" id="PF13837">
    <property type="entry name" value="Myb_DNA-bind_4"/>
    <property type="match status" value="1"/>
</dbReference>
<dbReference type="InterPro" id="IPR044822">
    <property type="entry name" value="Myb_DNA-bind_4"/>
</dbReference>
<protein>
    <submittedName>
        <fullName evidence="2">Carbohydrate kinase domain containing</fullName>
    </submittedName>
</protein>
<dbReference type="Gene3D" id="1.10.10.60">
    <property type="entry name" value="Homeodomain-like"/>
    <property type="match status" value="1"/>
</dbReference>
<gene>
    <name evidence="2" type="primary">CARKD</name>
</gene>
<proteinExistence type="predicted"/>
<feature type="domain" description="Myb/SANT-like DNA-binding" evidence="1">
    <location>
        <begin position="7"/>
        <end position="51"/>
    </location>
</feature>
<feature type="non-terminal residue" evidence="2">
    <location>
        <position position="1"/>
    </location>
</feature>
<keyword evidence="2" id="KW-0418">Kinase</keyword>
<keyword evidence="2" id="KW-0808">Transferase</keyword>
<dbReference type="EMBL" id="HADW01000748">
    <property type="protein sequence ID" value="SBP02148.1"/>
    <property type="molecule type" value="Transcribed_RNA"/>
</dbReference>
<dbReference type="GO" id="GO:0016301">
    <property type="term" value="F:kinase activity"/>
    <property type="evidence" value="ECO:0007669"/>
    <property type="project" value="UniProtKB-KW"/>
</dbReference>